<sequence>MATILFNTSEASPIPYYTCNHLPIHNPNGVDALIIKTALWSTHLISFRQKL</sequence>
<reference evidence="1 2" key="1">
    <citation type="submission" date="2017-10" db="EMBL/GenBank/DDBJ databases">
        <title>Extensive intraspecific genome diversity in a model arbuscular mycorrhizal fungus.</title>
        <authorList>
            <person name="Chen E.C.H."/>
            <person name="Morin E."/>
            <person name="Baudet D."/>
            <person name="Noel J."/>
            <person name="Ndikumana S."/>
            <person name="Charron P."/>
            <person name="St-Onge C."/>
            <person name="Giorgi J."/>
            <person name="Grigoriev I.V."/>
            <person name="Roux C."/>
            <person name="Martin F.M."/>
            <person name="Corradi N."/>
        </authorList>
    </citation>
    <scope>NUCLEOTIDE SEQUENCE [LARGE SCALE GENOMIC DNA]</scope>
    <source>
        <strain evidence="1 2">A1</strain>
    </source>
</reference>
<accession>A0A2N0RN76</accession>
<evidence type="ECO:0000313" key="1">
    <source>
        <dbReference type="EMBL" id="PKC64757.1"/>
    </source>
</evidence>
<dbReference type="Proteomes" id="UP000232688">
    <property type="component" value="Unassembled WGS sequence"/>
</dbReference>
<dbReference type="AlphaFoldDB" id="A0A2N0RN76"/>
<proteinExistence type="predicted"/>
<reference evidence="1 2" key="2">
    <citation type="submission" date="2017-10" db="EMBL/GenBank/DDBJ databases">
        <title>Genome analyses suggest a sexual origin of heterokaryosis in a supposedly ancient asexual fungus.</title>
        <authorList>
            <person name="Corradi N."/>
            <person name="Sedzielewska K."/>
            <person name="Noel J."/>
            <person name="Charron P."/>
            <person name="Farinelli L."/>
            <person name="Marton T."/>
            <person name="Kruger M."/>
            <person name="Pelin A."/>
            <person name="Brachmann A."/>
            <person name="Corradi N."/>
        </authorList>
    </citation>
    <scope>NUCLEOTIDE SEQUENCE [LARGE SCALE GENOMIC DNA]</scope>
    <source>
        <strain evidence="1 2">A1</strain>
    </source>
</reference>
<dbReference type="EMBL" id="LLXH01000606">
    <property type="protein sequence ID" value="PKC64757.1"/>
    <property type="molecule type" value="Genomic_DNA"/>
</dbReference>
<protein>
    <submittedName>
        <fullName evidence="1">Uncharacterized protein</fullName>
    </submittedName>
</protein>
<organism evidence="1 2">
    <name type="scientific">Rhizophagus irregularis</name>
    <dbReference type="NCBI Taxonomy" id="588596"/>
    <lineage>
        <taxon>Eukaryota</taxon>
        <taxon>Fungi</taxon>
        <taxon>Fungi incertae sedis</taxon>
        <taxon>Mucoromycota</taxon>
        <taxon>Glomeromycotina</taxon>
        <taxon>Glomeromycetes</taxon>
        <taxon>Glomerales</taxon>
        <taxon>Glomeraceae</taxon>
        <taxon>Rhizophagus</taxon>
    </lineage>
</organism>
<name>A0A2N0RN76_9GLOM</name>
<comment type="caution">
    <text evidence="1">The sequence shown here is derived from an EMBL/GenBank/DDBJ whole genome shotgun (WGS) entry which is preliminary data.</text>
</comment>
<dbReference type="VEuPathDB" id="FungiDB:RhiirA1_421180"/>
<gene>
    <name evidence="1" type="ORF">RhiirA1_421180</name>
</gene>
<evidence type="ECO:0000313" key="2">
    <source>
        <dbReference type="Proteomes" id="UP000232688"/>
    </source>
</evidence>